<dbReference type="STRING" id="1391654.AKJ09_04522"/>
<dbReference type="Pfam" id="PF12833">
    <property type="entry name" value="HTH_18"/>
    <property type="match status" value="1"/>
</dbReference>
<keyword evidence="2" id="KW-0238">DNA-binding</keyword>
<dbReference type="KEGG" id="llu:AKJ09_04522"/>
<feature type="domain" description="HTH araC/xylS-type" evidence="4">
    <location>
        <begin position="19"/>
        <end position="117"/>
    </location>
</feature>
<evidence type="ECO:0000313" key="6">
    <source>
        <dbReference type="Proteomes" id="UP000064967"/>
    </source>
</evidence>
<dbReference type="RefSeq" id="WP_169927703.1">
    <property type="nucleotide sequence ID" value="NZ_CP012333.1"/>
</dbReference>
<accession>A0A0K1PWF5</accession>
<organism evidence="5 6">
    <name type="scientific">Labilithrix luteola</name>
    <dbReference type="NCBI Taxonomy" id="1391654"/>
    <lineage>
        <taxon>Bacteria</taxon>
        <taxon>Pseudomonadati</taxon>
        <taxon>Myxococcota</taxon>
        <taxon>Polyangia</taxon>
        <taxon>Polyangiales</taxon>
        <taxon>Labilitrichaceae</taxon>
        <taxon>Labilithrix</taxon>
    </lineage>
</organism>
<gene>
    <name evidence="5" type="ORF">AKJ09_04522</name>
</gene>
<dbReference type="SMART" id="SM00342">
    <property type="entry name" value="HTH_ARAC"/>
    <property type="match status" value="1"/>
</dbReference>
<dbReference type="InterPro" id="IPR020449">
    <property type="entry name" value="Tscrpt_reg_AraC-type_HTH"/>
</dbReference>
<dbReference type="GO" id="GO:0003700">
    <property type="term" value="F:DNA-binding transcription factor activity"/>
    <property type="evidence" value="ECO:0007669"/>
    <property type="project" value="InterPro"/>
</dbReference>
<keyword evidence="6" id="KW-1185">Reference proteome</keyword>
<dbReference type="PATRIC" id="fig|1391654.3.peg.4586"/>
<dbReference type="Proteomes" id="UP000064967">
    <property type="component" value="Chromosome"/>
</dbReference>
<dbReference type="PRINTS" id="PR00032">
    <property type="entry name" value="HTHARAC"/>
</dbReference>
<dbReference type="SUPFAM" id="SSF46689">
    <property type="entry name" value="Homeodomain-like"/>
    <property type="match status" value="2"/>
</dbReference>
<keyword evidence="3" id="KW-0804">Transcription</keyword>
<evidence type="ECO:0000259" key="4">
    <source>
        <dbReference type="PROSITE" id="PS01124"/>
    </source>
</evidence>
<dbReference type="InterPro" id="IPR018062">
    <property type="entry name" value="HTH_AraC-typ_CS"/>
</dbReference>
<sequence length="123" mass="13945">MEVVRAPRTNAGLAPWHLRLIDTYLDERLDEVVRMADLVEATGLSTSHFSRAFKRAYGEKFSAYVIQCRLTRAKKMMLATDCSIGAVAVACGFSDQPHFNRLFRREEGISPRAWRKLRADIAA</sequence>
<proteinExistence type="predicted"/>
<evidence type="ECO:0000256" key="3">
    <source>
        <dbReference type="ARBA" id="ARBA00023163"/>
    </source>
</evidence>
<evidence type="ECO:0000256" key="2">
    <source>
        <dbReference type="ARBA" id="ARBA00023125"/>
    </source>
</evidence>
<reference evidence="5 6" key="1">
    <citation type="submission" date="2015-08" db="EMBL/GenBank/DDBJ databases">
        <authorList>
            <person name="Babu N.S."/>
            <person name="Beckwith C.J."/>
            <person name="Beseler K.G."/>
            <person name="Brison A."/>
            <person name="Carone J.V."/>
            <person name="Caskin T.P."/>
            <person name="Diamond M."/>
            <person name="Durham M.E."/>
            <person name="Foxe J.M."/>
            <person name="Go M."/>
            <person name="Henderson B.A."/>
            <person name="Jones I.B."/>
            <person name="McGettigan J.A."/>
            <person name="Micheletti S.J."/>
            <person name="Nasrallah M.E."/>
            <person name="Ortiz D."/>
            <person name="Piller C.R."/>
            <person name="Privatt S.R."/>
            <person name="Schneider S.L."/>
            <person name="Sharp S."/>
            <person name="Smith T.C."/>
            <person name="Stanton J.D."/>
            <person name="Ullery H.E."/>
            <person name="Wilson R.J."/>
            <person name="Serrano M.G."/>
            <person name="Buck G."/>
            <person name="Lee V."/>
            <person name="Wang Y."/>
            <person name="Carvalho R."/>
            <person name="Voegtly L."/>
            <person name="Shi R."/>
            <person name="Duckworth R."/>
            <person name="Johnson A."/>
            <person name="Loviza R."/>
            <person name="Walstead R."/>
            <person name="Shah Z."/>
            <person name="Kiflezghi M."/>
            <person name="Wade K."/>
            <person name="Ball S.L."/>
            <person name="Bradley K.W."/>
            <person name="Asai D.J."/>
            <person name="Bowman C.A."/>
            <person name="Russell D.A."/>
            <person name="Pope W.H."/>
            <person name="Jacobs-Sera D."/>
            <person name="Hendrix R.W."/>
            <person name="Hatfull G.F."/>
        </authorList>
    </citation>
    <scope>NUCLEOTIDE SEQUENCE [LARGE SCALE GENOMIC DNA]</scope>
    <source>
        <strain evidence="5 6">DSM 27648</strain>
    </source>
</reference>
<dbReference type="PANTHER" id="PTHR46796:SF14">
    <property type="entry name" value="TRANSCRIPTIONAL REGULATORY PROTEIN"/>
    <property type="match status" value="1"/>
</dbReference>
<evidence type="ECO:0000256" key="1">
    <source>
        <dbReference type="ARBA" id="ARBA00023015"/>
    </source>
</evidence>
<dbReference type="Gene3D" id="1.10.10.60">
    <property type="entry name" value="Homeodomain-like"/>
    <property type="match status" value="2"/>
</dbReference>
<dbReference type="InterPro" id="IPR009057">
    <property type="entry name" value="Homeodomain-like_sf"/>
</dbReference>
<dbReference type="EMBL" id="CP012333">
    <property type="protein sequence ID" value="AKU97858.1"/>
    <property type="molecule type" value="Genomic_DNA"/>
</dbReference>
<dbReference type="PANTHER" id="PTHR46796">
    <property type="entry name" value="HTH-TYPE TRANSCRIPTIONAL ACTIVATOR RHAS-RELATED"/>
    <property type="match status" value="1"/>
</dbReference>
<protein>
    <submittedName>
        <fullName evidence="5">Transcriptional regulator, AraC family</fullName>
    </submittedName>
</protein>
<dbReference type="GO" id="GO:0043565">
    <property type="term" value="F:sequence-specific DNA binding"/>
    <property type="evidence" value="ECO:0007669"/>
    <property type="project" value="InterPro"/>
</dbReference>
<dbReference type="PROSITE" id="PS00041">
    <property type="entry name" value="HTH_ARAC_FAMILY_1"/>
    <property type="match status" value="1"/>
</dbReference>
<dbReference type="InterPro" id="IPR018060">
    <property type="entry name" value="HTH_AraC"/>
</dbReference>
<dbReference type="PROSITE" id="PS01124">
    <property type="entry name" value="HTH_ARAC_FAMILY_2"/>
    <property type="match status" value="1"/>
</dbReference>
<dbReference type="InterPro" id="IPR050204">
    <property type="entry name" value="AraC_XylS_family_regulators"/>
</dbReference>
<dbReference type="AlphaFoldDB" id="A0A0K1PWF5"/>
<name>A0A0K1PWF5_9BACT</name>
<evidence type="ECO:0000313" key="5">
    <source>
        <dbReference type="EMBL" id="AKU97858.1"/>
    </source>
</evidence>
<keyword evidence="1" id="KW-0805">Transcription regulation</keyword>